<protein>
    <submittedName>
        <fullName evidence="2">Uncharacterized protein</fullName>
    </submittedName>
</protein>
<name>E6QR35_9ZZZZ</name>
<dbReference type="EMBL" id="CABR01000046">
    <property type="protein sequence ID" value="CBI09706.1"/>
    <property type="molecule type" value="Genomic_DNA"/>
</dbReference>
<reference evidence="2" key="1">
    <citation type="submission" date="2009-10" db="EMBL/GenBank/DDBJ databases">
        <title>Diversity of trophic interactions inside an arsenic-rich microbial ecosystem.</title>
        <authorList>
            <person name="Bertin P.N."/>
            <person name="Heinrich-Salmeron A."/>
            <person name="Pelletier E."/>
            <person name="Goulhen-Chollet F."/>
            <person name="Arsene-Ploetze F."/>
            <person name="Gallien S."/>
            <person name="Calteau A."/>
            <person name="Vallenet D."/>
            <person name="Casiot C."/>
            <person name="Chane-Woon-Ming B."/>
            <person name="Giloteaux L."/>
            <person name="Barakat M."/>
            <person name="Bonnefoy V."/>
            <person name="Bruneel O."/>
            <person name="Chandler M."/>
            <person name="Cleiss J."/>
            <person name="Duran R."/>
            <person name="Elbaz-Poulichet F."/>
            <person name="Fonknechten N."/>
            <person name="Lauga B."/>
            <person name="Mornico D."/>
            <person name="Ortet P."/>
            <person name="Schaeffer C."/>
            <person name="Siguier P."/>
            <person name="Alexander Thil Smith A."/>
            <person name="Van Dorsselaer A."/>
            <person name="Weissenbach J."/>
            <person name="Medigue C."/>
            <person name="Le Paslier D."/>
        </authorList>
    </citation>
    <scope>NUCLEOTIDE SEQUENCE</scope>
</reference>
<feature type="region of interest" description="Disordered" evidence="1">
    <location>
        <begin position="1"/>
        <end position="25"/>
    </location>
</feature>
<gene>
    <name evidence="2" type="ORF">CARN7_0446</name>
</gene>
<sequence length="132" mass="14558">MKKLNTYPKKPQLKHHPPHPSGESAKVEGKISLQFTWTQQTHHDKCPLTFTPTHLISTAFGVCGGPVSRLANTTPFTLGFHASCNGICAGLGRIGDQLALDAVGSFDDLVAPYHSESLSWRFQFSDYRTVYI</sequence>
<evidence type="ECO:0000313" key="2">
    <source>
        <dbReference type="EMBL" id="CBI09706.1"/>
    </source>
</evidence>
<evidence type="ECO:0000256" key="1">
    <source>
        <dbReference type="SAM" id="MobiDB-lite"/>
    </source>
</evidence>
<organism evidence="2">
    <name type="scientific">mine drainage metagenome</name>
    <dbReference type="NCBI Taxonomy" id="410659"/>
    <lineage>
        <taxon>unclassified sequences</taxon>
        <taxon>metagenomes</taxon>
        <taxon>ecological metagenomes</taxon>
    </lineage>
</organism>
<comment type="caution">
    <text evidence="2">The sequence shown here is derived from an EMBL/GenBank/DDBJ whole genome shotgun (WGS) entry which is preliminary data.</text>
</comment>
<accession>E6QR35</accession>
<proteinExistence type="predicted"/>
<dbReference type="AlphaFoldDB" id="E6QR35"/>